<accession>A0ABD7BA03</accession>
<reference evidence="2 3" key="1">
    <citation type="submission" date="2020-09" db="EMBL/GenBank/DDBJ databases">
        <title>Co-existence of a novel multidrug-resistance efflux pump with carbapenem resistance gene blaVIM-2 in one megaplasmid in Pseudomonas putida.</title>
        <authorList>
            <person name="Peng K."/>
            <person name="Li R."/>
        </authorList>
    </citation>
    <scope>NUCLEOTIDE SEQUENCE [LARGE SCALE GENOMIC DNA]</scope>
    <source>
        <strain evidence="2 3">ZXPA-20</strain>
    </source>
</reference>
<dbReference type="Pfam" id="PF18860">
    <property type="entry name" value="AbiJ_NTD3"/>
    <property type="match status" value="1"/>
</dbReference>
<feature type="domain" description="AbiJ-NTD3" evidence="1">
    <location>
        <begin position="25"/>
        <end position="171"/>
    </location>
</feature>
<gene>
    <name evidence="2" type="ORF">ID616_19625</name>
</gene>
<dbReference type="EMBL" id="CP061723">
    <property type="protein sequence ID" value="QOC96289.1"/>
    <property type="molecule type" value="Genomic_DNA"/>
</dbReference>
<dbReference type="Proteomes" id="UP000516786">
    <property type="component" value="Chromosome"/>
</dbReference>
<dbReference type="AlphaFoldDB" id="A0ABD7BA03"/>
<protein>
    <recommendedName>
        <fullName evidence="1">AbiJ-NTD3 domain-containing protein</fullName>
    </recommendedName>
</protein>
<evidence type="ECO:0000313" key="2">
    <source>
        <dbReference type="EMBL" id="QOC96289.1"/>
    </source>
</evidence>
<organism evidence="2 3">
    <name type="scientific">Pseudomonas putida</name>
    <name type="common">Arthrobacter siderocapsulatus</name>
    <dbReference type="NCBI Taxonomy" id="303"/>
    <lineage>
        <taxon>Bacteria</taxon>
        <taxon>Pseudomonadati</taxon>
        <taxon>Pseudomonadota</taxon>
        <taxon>Gammaproteobacteria</taxon>
        <taxon>Pseudomonadales</taxon>
        <taxon>Pseudomonadaceae</taxon>
        <taxon>Pseudomonas</taxon>
    </lineage>
</organism>
<evidence type="ECO:0000259" key="1">
    <source>
        <dbReference type="Pfam" id="PF18860"/>
    </source>
</evidence>
<proteinExistence type="predicted"/>
<dbReference type="InterPro" id="IPR041427">
    <property type="entry name" value="AbiJ-NTD3"/>
</dbReference>
<dbReference type="RefSeq" id="WP_191086775.1">
    <property type="nucleotide sequence ID" value="NZ_CP061723.1"/>
</dbReference>
<evidence type="ECO:0000313" key="3">
    <source>
        <dbReference type="Proteomes" id="UP000516786"/>
    </source>
</evidence>
<sequence>MDTIAFGVGVRKVSWPDGYEAHQLFIDEIGFQEALGAYWRIDEGSLQPDFSFGPTLRDLIVKHFVWSQDWSVTKLFEVLGAFKCSDSRFSHFLESLASSQVRPDESSQRLFMAVVDSALVPCGVHFIATMGDDGYLSPALAYIGAAGKPAPKNLIFASSVKPDLRLSNALDNDVEVITSADKVLIYDRPIGHAGLLWRELQSWYEEKEGLSAGEGKKPLYQRLGESVKGTSKVQSLAFTSFYKAFPKENVPNLPALLPEVWFHWDPQTVAQRGKDALLRSRMDFLLLLPGGIRIVIEVDGQHHYATDDGRASPKRYSDMVAADRLLRLSGYEVYRFGGYELGQPDAEEMLIRFFRALFDRYALS</sequence>
<name>A0ABD7BA03_PSEPU</name>